<dbReference type="InterPro" id="IPR000994">
    <property type="entry name" value="Pept_M24"/>
</dbReference>
<dbReference type="Proteomes" id="UP000050417">
    <property type="component" value="Unassembled WGS sequence"/>
</dbReference>
<comment type="caution">
    <text evidence="2">The sequence shown here is derived from an EMBL/GenBank/DDBJ whole genome shotgun (WGS) entry which is preliminary data.</text>
</comment>
<accession>A0A0P6XUK6</accession>
<dbReference type="GO" id="GO:0004177">
    <property type="term" value="F:aminopeptidase activity"/>
    <property type="evidence" value="ECO:0007669"/>
    <property type="project" value="UniProtKB-ARBA"/>
</dbReference>
<feature type="domain" description="Peptidase M24" evidence="1">
    <location>
        <begin position="158"/>
        <end position="373"/>
    </location>
</feature>
<dbReference type="InterPro" id="IPR029149">
    <property type="entry name" value="Creatin/AminoP/Spt16_N"/>
</dbReference>
<dbReference type="PANTHER" id="PTHR46112:SF8">
    <property type="entry name" value="CYTOPLASMIC PEPTIDASE PEPQ-RELATED"/>
    <property type="match status" value="1"/>
</dbReference>
<proteinExistence type="predicted"/>
<dbReference type="SUPFAM" id="SSF53092">
    <property type="entry name" value="Creatinase/prolidase N-terminal domain"/>
    <property type="match status" value="1"/>
</dbReference>
<dbReference type="Pfam" id="PF00557">
    <property type="entry name" value="Peptidase_M24"/>
    <property type="match status" value="1"/>
</dbReference>
<dbReference type="PRINTS" id="PR00599">
    <property type="entry name" value="MAPEPTIDASE"/>
</dbReference>
<dbReference type="OrthoDB" id="9765815at2"/>
<reference evidence="2 3" key="1">
    <citation type="submission" date="2015-07" db="EMBL/GenBank/DDBJ databases">
        <title>Genome sequence of Ornatilinea apprima DSM 23815.</title>
        <authorList>
            <person name="Hemp J."/>
            <person name="Ward L.M."/>
            <person name="Pace L.A."/>
            <person name="Fischer W.W."/>
        </authorList>
    </citation>
    <scope>NUCLEOTIDE SEQUENCE [LARGE SCALE GENOMIC DNA]</scope>
    <source>
        <strain evidence="2 3">P3M-1</strain>
    </source>
</reference>
<dbReference type="InterPro" id="IPR036005">
    <property type="entry name" value="Creatinase/aminopeptidase-like"/>
</dbReference>
<evidence type="ECO:0000313" key="3">
    <source>
        <dbReference type="Proteomes" id="UP000050417"/>
    </source>
</evidence>
<dbReference type="GO" id="GO:0008235">
    <property type="term" value="F:metalloexopeptidase activity"/>
    <property type="evidence" value="ECO:0007669"/>
    <property type="project" value="UniProtKB-ARBA"/>
</dbReference>
<dbReference type="STRING" id="1134406.ADN00_06375"/>
<sequence length="391" mass="43443">MKYSVNQEKMDQAANYLAQHGIDVWIILTSEGSDPCLPLVTGVRTVGPGAFVLTSSGQRYALCSSIDAQDIEESGLFTEVIKYRENLAQPLQALVAQYAPKKIALNYSQQEHLCDGLTVGRFRWLQETLKDCFSGEWVSSELFLKDLRSIKSPEEIRRIQKAVDITLDIYAEAFSQIRPGLTEKQIGQLFVQAMEKRGVVNGLDKQLSMPMVLKGNIAHRAPSDWATEHGDMLIIDFSVDYEGYVSDIARTAYFLKPGEVEAPAEMKYAFESAYGAISQGFEALKPGKAGYEIDRAARDYLLSRGMPEISHATGHQIGRETHDGGTLLGPLWERYGEAPRGLIAENMVFTLEPTILPSEGPFILVEENVLVTATGAKYLSRRQESLILIQP</sequence>
<dbReference type="PANTHER" id="PTHR46112">
    <property type="entry name" value="AMINOPEPTIDASE"/>
    <property type="match status" value="1"/>
</dbReference>
<name>A0A0P6XUK6_9CHLR</name>
<dbReference type="InterPro" id="IPR050659">
    <property type="entry name" value="Peptidase_M24B"/>
</dbReference>
<dbReference type="AlphaFoldDB" id="A0A0P6XUK6"/>
<dbReference type="RefSeq" id="WP_075062126.1">
    <property type="nucleotide sequence ID" value="NZ_LGCL01000016.1"/>
</dbReference>
<protein>
    <submittedName>
        <fullName evidence="2">Peptidase M24</fullName>
    </submittedName>
</protein>
<evidence type="ECO:0000313" key="2">
    <source>
        <dbReference type="EMBL" id="KPL78839.1"/>
    </source>
</evidence>
<dbReference type="SUPFAM" id="SSF55920">
    <property type="entry name" value="Creatinase/aminopeptidase"/>
    <property type="match status" value="1"/>
</dbReference>
<keyword evidence="3" id="KW-1185">Reference proteome</keyword>
<organism evidence="2 3">
    <name type="scientific">Ornatilinea apprima</name>
    <dbReference type="NCBI Taxonomy" id="1134406"/>
    <lineage>
        <taxon>Bacteria</taxon>
        <taxon>Bacillati</taxon>
        <taxon>Chloroflexota</taxon>
        <taxon>Anaerolineae</taxon>
        <taxon>Anaerolineales</taxon>
        <taxon>Anaerolineaceae</taxon>
        <taxon>Ornatilinea</taxon>
    </lineage>
</organism>
<gene>
    <name evidence="2" type="ORF">ADN00_06375</name>
</gene>
<dbReference type="Gene3D" id="3.40.350.10">
    <property type="entry name" value="Creatinase/prolidase N-terminal domain"/>
    <property type="match status" value="1"/>
</dbReference>
<dbReference type="Gene3D" id="3.90.230.10">
    <property type="entry name" value="Creatinase/methionine aminopeptidase superfamily"/>
    <property type="match status" value="1"/>
</dbReference>
<dbReference type="InterPro" id="IPR001714">
    <property type="entry name" value="Pept_M24_MAP"/>
</dbReference>
<evidence type="ECO:0000259" key="1">
    <source>
        <dbReference type="Pfam" id="PF00557"/>
    </source>
</evidence>
<dbReference type="EMBL" id="LGCL01000016">
    <property type="protein sequence ID" value="KPL78839.1"/>
    <property type="molecule type" value="Genomic_DNA"/>
</dbReference>